<feature type="region of interest" description="Disordered" evidence="1">
    <location>
        <begin position="1"/>
        <end position="94"/>
    </location>
</feature>
<feature type="compositionally biased region" description="Low complexity" evidence="1">
    <location>
        <begin position="11"/>
        <end position="83"/>
    </location>
</feature>
<dbReference type="EMBL" id="LAZR01000102">
    <property type="protein sequence ID" value="KKN91603.1"/>
    <property type="molecule type" value="Genomic_DNA"/>
</dbReference>
<sequence>MSLSINLLPASGTQSSQQSYQSPPPEESTSNTAPASEGPSSGTTATSSSSQAAPSGSSTASAATSASPAAQSQAAQFSARESAPTTGATAPGSVNLAAKSVSVEQTRQAAIENVATQTTLSLVKGVGEISTQLALFAAEQPDTDLAAAKASYETVQEAYRGELV</sequence>
<evidence type="ECO:0000313" key="2">
    <source>
        <dbReference type="EMBL" id="KKN91603.1"/>
    </source>
</evidence>
<gene>
    <name evidence="2" type="ORF">LCGC14_0217120</name>
</gene>
<proteinExistence type="predicted"/>
<evidence type="ECO:0000256" key="1">
    <source>
        <dbReference type="SAM" id="MobiDB-lite"/>
    </source>
</evidence>
<dbReference type="AlphaFoldDB" id="A0A0F9XI02"/>
<protein>
    <submittedName>
        <fullName evidence="2">Uncharacterized protein</fullName>
    </submittedName>
</protein>
<comment type="caution">
    <text evidence="2">The sequence shown here is derived from an EMBL/GenBank/DDBJ whole genome shotgun (WGS) entry which is preliminary data.</text>
</comment>
<reference evidence="2" key="1">
    <citation type="journal article" date="2015" name="Nature">
        <title>Complex archaea that bridge the gap between prokaryotes and eukaryotes.</title>
        <authorList>
            <person name="Spang A."/>
            <person name="Saw J.H."/>
            <person name="Jorgensen S.L."/>
            <person name="Zaremba-Niedzwiedzka K."/>
            <person name="Martijn J."/>
            <person name="Lind A.E."/>
            <person name="van Eijk R."/>
            <person name="Schleper C."/>
            <person name="Guy L."/>
            <person name="Ettema T.J."/>
        </authorList>
    </citation>
    <scope>NUCLEOTIDE SEQUENCE</scope>
</reference>
<accession>A0A0F9XI02</accession>
<organism evidence="2">
    <name type="scientific">marine sediment metagenome</name>
    <dbReference type="NCBI Taxonomy" id="412755"/>
    <lineage>
        <taxon>unclassified sequences</taxon>
        <taxon>metagenomes</taxon>
        <taxon>ecological metagenomes</taxon>
    </lineage>
</organism>
<name>A0A0F9XI02_9ZZZZ</name>